<dbReference type="AlphaFoldDB" id="A0A223NRI4"/>
<evidence type="ECO:0000313" key="1">
    <source>
        <dbReference type="EMBL" id="ASU32473.1"/>
    </source>
</evidence>
<reference evidence="1 2" key="1">
    <citation type="submission" date="2017-08" db="EMBL/GenBank/DDBJ databases">
        <title>Complete genome sequence of Mucilaginibacter sp. strain BJC16-A31.</title>
        <authorList>
            <consortium name="Henan University of Science and Technology"/>
            <person name="You X."/>
        </authorList>
    </citation>
    <scope>NUCLEOTIDE SEQUENCE [LARGE SCALE GENOMIC DNA]</scope>
    <source>
        <strain evidence="1 2">BJC16-A31</strain>
    </source>
</reference>
<evidence type="ECO:0000313" key="2">
    <source>
        <dbReference type="Proteomes" id="UP000215002"/>
    </source>
</evidence>
<keyword evidence="2" id="KW-1185">Reference proteome</keyword>
<proteinExistence type="predicted"/>
<sequence length="38" mass="4199">MGANSYFLFNLQCIEFLVDVKDASSGKLFYPLNPGSVL</sequence>
<name>A0A223NRI4_9SPHI</name>
<dbReference type="EMBL" id="CP022743">
    <property type="protein sequence ID" value="ASU32473.1"/>
    <property type="molecule type" value="Genomic_DNA"/>
</dbReference>
<dbReference type="KEGG" id="muc:MuYL_0570"/>
<accession>A0A223NRI4</accession>
<protein>
    <submittedName>
        <fullName evidence="1">Uncharacterized protein</fullName>
    </submittedName>
</protein>
<dbReference type="Proteomes" id="UP000215002">
    <property type="component" value="Chromosome"/>
</dbReference>
<gene>
    <name evidence="1" type="ORF">MuYL_0570</name>
</gene>
<organism evidence="1 2">
    <name type="scientific">Mucilaginibacter xinganensis</name>
    <dbReference type="NCBI Taxonomy" id="1234841"/>
    <lineage>
        <taxon>Bacteria</taxon>
        <taxon>Pseudomonadati</taxon>
        <taxon>Bacteroidota</taxon>
        <taxon>Sphingobacteriia</taxon>
        <taxon>Sphingobacteriales</taxon>
        <taxon>Sphingobacteriaceae</taxon>
        <taxon>Mucilaginibacter</taxon>
    </lineage>
</organism>